<name>A0A7Y9YHS7_9ACTN</name>
<dbReference type="RefSeq" id="WP_179531498.1">
    <property type="nucleotide sequence ID" value="NZ_BAAAPP010000005.1"/>
</dbReference>
<evidence type="ECO:0000313" key="3">
    <source>
        <dbReference type="Proteomes" id="UP000537326"/>
    </source>
</evidence>
<dbReference type="InterPro" id="IPR029447">
    <property type="entry name" value="DUF4439"/>
</dbReference>
<organism evidence="2 3">
    <name type="scientific">Nocardioides marinus</name>
    <dbReference type="NCBI Taxonomy" id="374514"/>
    <lineage>
        <taxon>Bacteria</taxon>
        <taxon>Bacillati</taxon>
        <taxon>Actinomycetota</taxon>
        <taxon>Actinomycetes</taxon>
        <taxon>Propionibacteriales</taxon>
        <taxon>Nocardioidaceae</taxon>
        <taxon>Nocardioides</taxon>
    </lineage>
</organism>
<dbReference type="EMBL" id="JACBZI010000001">
    <property type="protein sequence ID" value="NYI10700.1"/>
    <property type="molecule type" value="Genomic_DNA"/>
</dbReference>
<accession>A0A7Y9YHS7</accession>
<dbReference type="InterPro" id="IPR009078">
    <property type="entry name" value="Ferritin-like_SF"/>
</dbReference>
<dbReference type="AlphaFoldDB" id="A0A7Y9YHS7"/>
<comment type="caution">
    <text evidence="2">The sequence shown here is derived from an EMBL/GenBank/DDBJ whole genome shotgun (WGS) entry which is preliminary data.</text>
</comment>
<dbReference type="InterPro" id="IPR012347">
    <property type="entry name" value="Ferritin-like"/>
</dbReference>
<reference evidence="2 3" key="1">
    <citation type="submission" date="2020-07" db="EMBL/GenBank/DDBJ databases">
        <title>Sequencing the genomes of 1000 actinobacteria strains.</title>
        <authorList>
            <person name="Klenk H.-P."/>
        </authorList>
    </citation>
    <scope>NUCLEOTIDE SEQUENCE [LARGE SCALE GENOMIC DNA]</scope>
    <source>
        <strain evidence="2 3">DSM 18248</strain>
    </source>
</reference>
<evidence type="ECO:0000313" key="2">
    <source>
        <dbReference type="EMBL" id="NYI10700.1"/>
    </source>
</evidence>
<protein>
    <recommendedName>
        <fullName evidence="1">DUF4439 domain-containing protein</fullName>
    </recommendedName>
</protein>
<dbReference type="Gene3D" id="1.20.1260.10">
    <property type="match status" value="1"/>
</dbReference>
<sequence length="152" mass="16156">MSGADLASDRLADALQRVLATEHAAVWTFGSLGAATSQSATPELFARVGRAWEEHRDRRDRLHALLLDLGREPVGSEAAYTVPSPIGRPDDVERAAARVERAGTQAWAFLVASTTGGTRRWAAGVLTELAVSAVRFGAEPEPMPGAGDLLPR</sequence>
<dbReference type="SUPFAM" id="SSF47240">
    <property type="entry name" value="Ferritin-like"/>
    <property type="match status" value="1"/>
</dbReference>
<dbReference type="Pfam" id="PF14530">
    <property type="entry name" value="DUF4439"/>
    <property type="match status" value="1"/>
</dbReference>
<keyword evidence="3" id="KW-1185">Reference proteome</keyword>
<evidence type="ECO:0000259" key="1">
    <source>
        <dbReference type="Pfam" id="PF14530"/>
    </source>
</evidence>
<dbReference type="CDD" id="cd00657">
    <property type="entry name" value="Ferritin_like"/>
    <property type="match status" value="1"/>
</dbReference>
<feature type="domain" description="DUF4439" evidence="1">
    <location>
        <begin position="14"/>
        <end position="146"/>
    </location>
</feature>
<gene>
    <name evidence="2" type="ORF">BKA05_002215</name>
</gene>
<dbReference type="Proteomes" id="UP000537326">
    <property type="component" value="Unassembled WGS sequence"/>
</dbReference>
<proteinExistence type="predicted"/>